<evidence type="ECO:0000313" key="21">
    <source>
        <dbReference type="Proteomes" id="UP000606274"/>
    </source>
</evidence>
<dbReference type="Gene3D" id="2.60.40.10">
    <property type="entry name" value="Immunoglobulins"/>
    <property type="match status" value="2"/>
</dbReference>
<dbReference type="OrthoDB" id="9937217at2759"/>
<proteinExistence type="inferred from homology"/>
<dbReference type="InterPro" id="IPR036179">
    <property type="entry name" value="Ig-like_dom_sf"/>
</dbReference>
<gene>
    <name evidence="20" type="ORF">HF521_010728</name>
</gene>
<evidence type="ECO:0000256" key="1">
    <source>
        <dbReference type="ARBA" id="ARBA00004251"/>
    </source>
</evidence>
<accession>A0A8T0AJG1</accession>
<feature type="region of interest" description="Disordered" evidence="16">
    <location>
        <begin position="328"/>
        <end position="347"/>
    </location>
</feature>
<evidence type="ECO:0000256" key="14">
    <source>
        <dbReference type="ARBA" id="ARBA00058274"/>
    </source>
</evidence>
<dbReference type="GO" id="GO:0002729">
    <property type="term" value="P:positive regulation of natural killer cell cytokine production"/>
    <property type="evidence" value="ECO:0007669"/>
    <property type="project" value="InterPro"/>
</dbReference>
<dbReference type="PANTHER" id="PTHR47011">
    <property type="entry name" value="CD226 ANTIGEN"/>
    <property type="match status" value="1"/>
</dbReference>
<dbReference type="GO" id="GO:0007155">
    <property type="term" value="P:cell adhesion"/>
    <property type="evidence" value="ECO:0007669"/>
    <property type="project" value="UniProtKB-KW"/>
</dbReference>
<evidence type="ECO:0000256" key="4">
    <source>
        <dbReference type="ARBA" id="ARBA00022475"/>
    </source>
</evidence>
<feature type="domain" description="Ig-like" evidence="19">
    <location>
        <begin position="138"/>
        <end position="247"/>
    </location>
</feature>
<evidence type="ECO:0000256" key="11">
    <source>
        <dbReference type="ARBA" id="ARBA00023136"/>
    </source>
</evidence>
<evidence type="ECO:0000256" key="9">
    <source>
        <dbReference type="ARBA" id="ARBA00022949"/>
    </source>
</evidence>
<evidence type="ECO:0000256" key="18">
    <source>
        <dbReference type="SAM" id="SignalP"/>
    </source>
</evidence>
<feature type="chain" id="PRO_5035873880" description="Ig-like domain-containing protein" evidence="18">
    <location>
        <begin position="26"/>
        <end position="347"/>
    </location>
</feature>
<name>A0A8T0AJG1_SILME</name>
<keyword evidence="13" id="KW-0325">Glycoprotein</keyword>
<evidence type="ECO:0000256" key="5">
    <source>
        <dbReference type="ARBA" id="ARBA00022692"/>
    </source>
</evidence>
<evidence type="ECO:0000256" key="16">
    <source>
        <dbReference type="SAM" id="MobiDB-lite"/>
    </source>
</evidence>
<dbReference type="FunFam" id="2.60.40.10:FF:000304">
    <property type="entry name" value="Nectin cell adhesion molecule 1"/>
    <property type="match status" value="1"/>
</dbReference>
<keyword evidence="4" id="KW-1003">Cell membrane</keyword>
<dbReference type="SUPFAM" id="SSF48726">
    <property type="entry name" value="Immunoglobulin"/>
    <property type="match status" value="2"/>
</dbReference>
<reference evidence="20" key="1">
    <citation type="submission" date="2020-08" db="EMBL/GenBank/DDBJ databases">
        <title>Chromosome-level assembly of Southern catfish (Silurus meridionalis) provides insights into visual adaptation to the nocturnal and benthic lifestyles.</title>
        <authorList>
            <person name="Zhang Y."/>
            <person name="Wang D."/>
            <person name="Peng Z."/>
        </authorList>
    </citation>
    <scope>NUCLEOTIDE SEQUENCE</scope>
    <source>
        <strain evidence="20">SWU-2019-XX</strain>
        <tissue evidence="20">Muscle</tissue>
    </source>
</reference>
<dbReference type="GO" id="GO:0050839">
    <property type="term" value="F:cell adhesion molecule binding"/>
    <property type="evidence" value="ECO:0007669"/>
    <property type="project" value="TreeGrafter"/>
</dbReference>
<organism evidence="20 21">
    <name type="scientific">Silurus meridionalis</name>
    <name type="common">Southern catfish</name>
    <name type="synonym">Silurus soldatovi meridionalis</name>
    <dbReference type="NCBI Taxonomy" id="175797"/>
    <lineage>
        <taxon>Eukaryota</taxon>
        <taxon>Metazoa</taxon>
        <taxon>Chordata</taxon>
        <taxon>Craniata</taxon>
        <taxon>Vertebrata</taxon>
        <taxon>Euteleostomi</taxon>
        <taxon>Actinopterygii</taxon>
        <taxon>Neopterygii</taxon>
        <taxon>Teleostei</taxon>
        <taxon>Ostariophysi</taxon>
        <taxon>Siluriformes</taxon>
        <taxon>Siluridae</taxon>
        <taxon>Silurus</taxon>
    </lineage>
</organism>
<evidence type="ECO:0000256" key="8">
    <source>
        <dbReference type="ARBA" id="ARBA00022889"/>
    </source>
</evidence>
<keyword evidence="10 17" id="KW-1133">Transmembrane helix</keyword>
<dbReference type="Proteomes" id="UP000606274">
    <property type="component" value="Unassembled WGS sequence"/>
</dbReference>
<dbReference type="SMART" id="SM00409">
    <property type="entry name" value="IG"/>
    <property type="match status" value="2"/>
</dbReference>
<dbReference type="InterPro" id="IPR042842">
    <property type="entry name" value="CD226"/>
</dbReference>
<keyword evidence="11 17" id="KW-0472">Membrane</keyword>
<evidence type="ECO:0000313" key="20">
    <source>
        <dbReference type="EMBL" id="KAF7691761.1"/>
    </source>
</evidence>
<comment type="subunit">
    <text evidence="15">Cis- and trans-homodimer. Can form trans-heterodimers.</text>
</comment>
<dbReference type="InterPro" id="IPR013783">
    <property type="entry name" value="Ig-like_fold"/>
</dbReference>
<keyword evidence="21" id="KW-1185">Reference proteome</keyword>
<dbReference type="AlphaFoldDB" id="A0A8T0AJG1"/>
<keyword evidence="7" id="KW-0677">Repeat</keyword>
<keyword evidence="8" id="KW-0130">Cell adhesion</keyword>
<dbReference type="EMBL" id="JABFDY010000021">
    <property type="protein sequence ID" value="KAF7691761.1"/>
    <property type="molecule type" value="Genomic_DNA"/>
</dbReference>
<evidence type="ECO:0000256" key="2">
    <source>
        <dbReference type="ARBA" id="ARBA00004536"/>
    </source>
</evidence>
<evidence type="ECO:0000256" key="10">
    <source>
        <dbReference type="ARBA" id="ARBA00022989"/>
    </source>
</evidence>
<dbReference type="Pfam" id="PF07686">
    <property type="entry name" value="V-set"/>
    <property type="match status" value="1"/>
</dbReference>
<comment type="caution">
    <text evidence="20">The sequence shown here is derived from an EMBL/GenBank/DDBJ whole genome shotgun (WGS) entry which is preliminary data.</text>
</comment>
<evidence type="ECO:0000256" key="7">
    <source>
        <dbReference type="ARBA" id="ARBA00022737"/>
    </source>
</evidence>
<feature type="domain" description="Ig-like" evidence="19">
    <location>
        <begin position="21"/>
        <end position="129"/>
    </location>
</feature>
<dbReference type="InterPro" id="IPR003599">
    <property type="entry name" value="Ig_sub"/>
</dbReference>
<keyword evidence="5 17" id="KW-0812">Transmembrane</keyword>
<comment type="subcellular location">
    <subcellularLocation>
        <location evidence="2">Cell junction</location>
        <location evidence="2">Adherens junction</location>
    </subcellularLocation>
    <subcellularLocation>
        <location evidence="1">Cell membrane</location>
        <topology evidence="1">Single-pass type I membrane protein</topology>
    </subcellularLocation>
</comment>
<dbReference type="GO" id="GO:0005912">
    <property type="term" value="C:adherens junction"/>
    <property type="evidence" value="ECO:0007669"/>
    <property type="project" value="UniProtKB-SubCell"/>
</dbReference>
<comment type="function">
    <text evidence="14">Cell adhesion molecule that promotes cell-cell contacts and plays important roles in the development of the nervous system. Acts by forming homophilic or heterophilic trans-dimers.</text>
</comment>
<keyword evidence="12" id="KW-1015">Disulfide bond</keyword>
<dbReference type="InterPro" id="IPR013106">
    <property type="entry name" value="Ig_V-set"/>
</dbReference>
<keyword evidence="6 18" id="KW-0732">Signal</keyword>
<evidence type="ECO:0000256" key="3">
    <source>
        <dbReference type="ARBA" id="ARBA00007810"/>
    </source>
</evidence>
<keyword evidence="9" id="KW-0965">Cell junction</keyword>
<dbReference type="GO" id="GO:0009897">
    <property type="term" value="C:external side of plasma membrane"/>
    <property type="evidence" value="ECO:0007669"/>
    <property type="project" value="TreeGrafter"/>
</dbReference>
<dbReference type="InterPro" id="IPR007110">
    <property type="entry name" value="Ig-like_dom"/>
</dbReference>
<dbReference type="PANTHER" id="PTHR47011:SF1">
    <property type="entry name" value="CD226 ANTIGEN"/>
    <property type="match status" value="1"/>
</dbReference>
<evidence type="ECO:0000259" key="19">
    <source>
        <dbReference type="PROSITE" id="PS50835"/>
    </source>
</evidence>
<dbReference type="GO" id="GO:0002891">
    <property type="term" value="P:positive regulation of immunoglobulin mediated immune response"/>
    <property type="evidence" value="ECO:0007669"/>
    <property type="project" value="TreeGrafter"/>
</dbReference>
<protein>
    <recommendedName>
        <fullName evidence="19">Ig-like domain-containing protein</fullName>
    </recommendedName>
</protein>
<feature type="transmembrane region" description="Helical" evidence="17">
    <location>
        <begin position="262"/>
        <end position="285"/>
    </location>
</feature>
<evidence type="ECO:0000256" key="17">
    <source>
        <dbReference type="SAM" id="Phobius"/>
    </source>
</evidence>
<evidence type="ECO:0000256" key="12">
    <source>
        <dbReference type="ARBA" id="ARBA00023157"/>
    </source>
</evidence>
<feature type="signal peptide" evidence="18">
    <location>
        <begin position="1"/>
        <end position="25"/>
    </location>
</feature>
<comment type="similarity">
    <text evidence="3">Belongs to the nectin family.</text>
</comment>
<evidence type="ECO:0000256" key="13">
    <source>
        <dbReference type="ARBA" id="ARBA00023180"/>
    </source>
</evidence>
<evidence type="ECO:0000256" key="15">
    <source>
        <dbReference type="ARBA" id="ARBA00062858"/>
    </source>
</evidence>
<dbReference type="PROSITE" id="PS50835">
    <property type="entry name" value="IG_LIKE"/>
    <property type="match status" value="2"/>
</dbReference>
<sequence length="347" mass="38675">MMAVVQKDNWYLMALLILFFPEASEQLKSKGSTVKLEEGMLLNCSCPWSGKLIMVSWTNAIYSTPIAIYHPDYGVNFHSAYDGRVEFIKASALDGSIRVTNVTEKDEGVYHCSVQTFPGGSWSKETRVEKRVNITNIPTVLAHNPKTRLIVPESETVTIDCSHAGIVYEVSVEKMEGADGGSSLLAVCKQDADGVKLIEYLPSGNLNCSDEMELKLRLNNVSQDDGGMYRCNFSTDAGISSNLVMLVMFPSPKGLSGAQYTWYIYTGGGVAGALILVTVALLLLWRSRRKGRRLEYRTRLCATKRQPIYTNEQGDLYDRMKKTARNQKGNNPIYMNLPHTRTQKNGK</sequence>
<evidence type="ECO:0000256" key="6">
    <source>
        <dbReference type="ARBA" id="ARBA00022729"/>
    </source>
</evidence>